<dbReference type="InterPro" id="IPR037682">
    <property type="entry name" value="TonB_C"/>
</dbReference>
<dbReference type="Proteomes" id="UP000092967">
    <property type="component" value="Chromosome"/>
</dbReference>
<dbReference type="GO" id="GO:0055085">
    <property type="term" value="P:transmembrane transport"/>
    <property type="evidence" value="ECO:0007669"/>
    <property type="project" value="InterPro"/>
</dbReference>
<reference evidence="2 3" key="1">
    <citation type="submission" date="2016-02" db="EMBL/GenBank/DDBJ databases">
        <authorList>
            <person name="Wen L."/>
            <person name="He K."/>
            <person name="Yang H."/>
        </authorList>
    </citation>
    <scope>NUCLEOTIDE SEQUENCE [LARGE SCALE GENOMIC DNA]</scope>
    <source>
        <strain evidence="2 3">CZ1127</strain>
    </source>
</reference>
<dbReference type="AlphaFoldDB" id="A0A1B1Y8T2"/>
<protein>
    <recommendedName>
        <fullName evidence="1">TonB C-terminal domain-containing protein</fullName>
    </recommendedName>
</protein>
<dbReference type="OrthoDB" id="1095452at2"/>
<evidence type="ECO:0000259" key="1">
    <source>
        <dbReference type="Pfam" id="PF03544"/>
    </source>
</evidence>
<evidence type="ECO:0000313" key="3">
    <source>
        <dbReference type="Proteomes" id="UP000092967"/>
    </source>
</evidence>
<dbReference type="Gene3D" id="3.30.1150.10">
    <property type="match status" value="1"/>
</dbReference>
<dbReference type="Pfam" id="PF03544">
    <property type="entry name" value="TonB_C"/>
    <property type="match status" value="1"/>
</dbReference>
<keyword evidence="3" id="KW-1185">Reference proteome</keyword>
<organism evidence="2 3">
    <name type="scientific">Wenyingzhuangia fucanilytica</name>
    <dbReference type="NCBI Taxonomy" id="1790137"/>
    <lineage>
        <taxon>Bacteria</taxon>
        <taxon>Pseudomonadati</taxon>
        <taxon>Bacteroidota</taxon>
        <taxon>Flavobacteriia</taxon>
        <taxon>Flavobacteriales</taxon>
        <taxon>Flavobacteriaceae</taxon>
        <taxon>Wenyingzhuangia</taxon>
    </lineage>
</organism>
<name>A0A1B1Y8T2_9FLAO</name>
<accession>A0A1B1Y8T2</accession>
<dbReference type="STRING" id="1790137.AXE80_13150"/>
<evidence type="ECO:0000313" key="2">
    <source>
        <dbReference type="EMBL" id="ANW97175.1"/>
    </source>
</evidence>
<dbReference type="EMBL" id="CP014224">
    <property type="protein sequence ID" value="ANW97175.1"/>
    <property type="molecule type" value="Genomic_DNA"/>
</dbReference>
<gene>
    <name evidence="2" type="ORF">AXE80_13150</name>
</gene>
<feature type="domain" description="TonB C-terminal" evidence="1">
    <location>
        <begin position="28"/>
        <end position="86"/>
    </location>
</feature>
<proteinExistence type="predicted"/>
<dbReference type="RefSeq" id="WP_068828127.1">
    <property type="nucleotide sequence ID" value="NZ_CP014224.1"/>
</dbReference>
<dbReference type="SUPFAM" id="SSF74653">
    <property type="entry name" value="TolA/TonB C-terminal domain"/>
    <property type="match status" value="1"/>
</dbReference>
<sequence>MLGFFFGKNFDIGVAEDLDLYGMQRINCQFIINSNGDISPDIQTSRTHPELAEEIKEVFKKLPKMIPAKQNGKPVNLIYILPVRFYVE</sequence>
<dbReference type="KEGG" id="wfu:AXE80_13150"/>